<dbReference type="InterPro" id="IPR005771">
    <property type="entry name" value="GalU_uridylyltTrfase_bac/arc"/>
</dbReference>
<dbReference type="RefSeq" id="WP_336472142.1">
    <property type="nucleotide sequence ID" value="NZ_JBAWSX010000004.1"/>
</dbReference>
<comment type="similarity">
    <text evidence="1">Belongs to the UDPGP type 2 family.</text>
</comment>
<evidence type="ECO:0000256" key="1">
    <source>
        <dbReference type="ARBA" id="ARBA00006890"/>
    </source>
</evidence>
<dbReference type="EMBL" id="JBAWSX010000004">
    <property type="protein sequence ID" value="MEI4801440.1"/>
    <property type="molecule type" value="Genomic_DNA"/>
</dbReference>
<dbReference type="InterPro" id="IPR005835">
    <property type="entry name" value="NTP_transferase_dom"/>
</dbReference>
<evidence type="ECO:0000256" key="4">
    <source>
        <dbReference type="ARBA" id="ARBA00022695"/>
    </source>
</evidence>
<gene>
    <name evidence="7" type="ORF">WAZ07_08890</name>
</gene>
<dbReference type="EC" id="2.7.7.9" evidence="2"/>
<accession>A0ABU8FIC6</accession>
<evidence type="ECO:0000256" key="2">
    <source>
        <dbReference type="ARBA" id="ARBA00012415"/>
    </source>
</evidence>
<sequence>MVKKAVIPAAGYGTRNLPITKVLPKEMFPVAGRPAIDYIVREAVEAGIEEILIIISRSKNMVMDYFDRSLELEMFLSQAEKSHLIPLLETPKVHIQFIRQSYAKGLGDAVCLAERFAGNEPFAVLLPDLLFINETANALQKTIAVYNEYKESVIGVKAVKEEDLKLYGVIKGTELAEGLYDITDIIEKPQTSPPSNLAVMGRYVFTPEIFPFLNETLPGIGNEIQLTDAIKKMLTKYEAKAQVLEMDCFDLGKNEEYMTLLNYMFKKK</sequence>
<keyword evidence="3 7" id="KW-0808">Transferase</keyword>
<protein>
    <recommendedName>
        <fullName evidence="2">UTP--glucose-1-phosphate uridylyltransferase</fullName>
        <ecNumber evidence="2">2.7.7.9</ecNumber>
    </recommendedName>
</protein>
<comment type="catalytic activity">
    <reaction evidence="5">
        <text>alpha-D-glucose 1-phosphate + UTP + H(+) = UDP-alpha-D-glucose + diphosphate</text>
        <dbReference type="Rhea" id="RHEA:19889"/>
        <dbReference type="ChEBI" id="CHEBI:15378"/>
        <dbReference type="ChEBI" id="CHEBI:33019"/>
        <dbReference type="ChEBI" id="CHEBI:46398"/>
        <dbReference type="ChEBI" id="CHEBI:58601"/>
        <dbReference type="ChEBI" id="CHEBI:58885"/>
        <dbReference type="EC" id="2.7.7.9"/>
    </reaction>
</comment>
<dbReference type="SUPFAM" id="SSF53448">
    <property type="entry name" value="Nucleotide-diphospho-sugar transferases"/>
    <property type="match status" value="1"/>
</dbReference>
<evidence type="ECO:0000313" key="7">
    <source>
        <dbReference type="EMBL" id="MEI4801440.1"/>
    </source>
</evidence>
<name>A0ABU8FIC6_9BACI</name>
<dbReference type="PANTHER" id="PTHR43197:SF1">
    <property type="entry name" value="UTP--GLUCOSE-1-PHOSPHATE URIDYLYLTRANSFERASE"/>
    <property type="match status" value="1"/>
</dbReference>
<keyword evidence="4 7" id="KW-0548">Nucleotidyltransferase</keyword>
<dbReference type="PANTHER" id="PTHR43197">
    <property type="entry name" value="UTP--GLUCOSE-1-PHOSPHATE URIDYLYLTRANSFERASE"/>
    <property type="match status" value="1"/>
</dbReference>
<evidence type="ECO:0000256" key="3">
    <source>
        <dbReference type="ARBA" id="ARBA00022679"/>
    </source>
</evidence>
<dbReference type="InterPro" id="IPR029044">
    <property type="entry name" value="Nucleotide-diphossugar_trans"/>
</dbReference>
<evidence type="ECO:0000256" key="5">
    <source>
        <dbReference type="ARBA" id="ARBA00048128"/>
    </source>
</evidence>
<dbReference type="Gene3D" id="3.90.550.10">
    <property type="entry name" value="Spore Coat Polysaccharide Biosynthesis Protein SpsA, Chain A"/>
    <property type="match status" value="1"/>
</dbReference>
<dbReference type="Pfam" id="PF00483">
    <property type="entry name" value="NTP_transferase"/>
    <property type="match status" value="1"/>
</dbReference>
<comment type="caution">
    <text evidence="7">The sequence shown here is derived from an EMBL/GenBank/DDBJ whole genome shotgun (WGS) entry which is preliminary data.</text>
</comment>
<dbReference type="GO" id="GO:0003983">
    <property type="term" value="F:UTP:glucose-1-phosphate uridylyltransferase activity"/>
    <property type="evidence" value="ECO:0007669"/>
    <property type="project" value="UniProtKB-EC"/>
</dbReference>
<proteinExistence type="inferred from homology"/>
<keyword evidence="8" id="KW-1185">Reference proteome</keyword>
<reference evidence="7 8" key="1">
    <citation type="submission" date="2024-01" db="EMBL/GenBank/DDBJ databases">
        <title>Seven novel Bacillus-like species.</title>
        <authorList>
            <person name="Liu G."/>
        </authorList>
    </citation>
    <scope>NUCLEOTIDE SEQUENCE [LARGE SCALE GENOMIC DNA]</scope>
    <source>
        <strain evidence="7 8">FJAT-51639</strain>
    </source>
</reference>
<dbReference type="Proteomes" id="UP001372526">
    <property type="component" value="Unassembled WGS sequence"/>
</dbReference>
<organism evidence="7 8">
    <name type="scientific">Bacillus bruguierae</name>
    <dbReference type="NCBI Taxonomy" id="3127667"/>
    <lineage>
        <taxon>Bacteria</taxon>
        <taxon>Bacillati</taxon>
        <taxon>Bacillota</taxon>
        <taxon>Bacilli</taxon>
        <taxon>Bacillales</taxon>
        <taxon>Bacillaceae</taxon>
        <taxon>Bacillus</taxon>
    </lineage>
</organism>
<evidence type="ECO:0000259" key="6">
    <source>
        <dbReference type="Pfam" id="PF00483"/>
    </source>
</evidence>
<feature type="domain" description="Nucleotidyl transferase" evidence="6">
    <location>
        <begin position="4"/>
        <end position="260"/>
    </location>
</feature>
<evidence type="ECO:0000313" key="8">
    <source>
        <dbReference type="Proteomes" id="UP001372526"/>
    </source>
</evidence>